<dbReference type="Proteomes" id="UP000824890">
    <property type="component" value="Unassembled WGS sequence"/>
</dbReference>
<reference evidence="1 2" key="1">
    <citation type="submission" date="2021-05" db="EMBL/GenBank/DDBJ databases">
        <title>Genome Assembly of Synthetic Allotetraploid Brassica napus Reveals Homoeologous Exchanges between Subgenomes.</title>
        <authorList>
            <person name="Davis J.T."/>
        </authorList>
    </citation>
    <scope>NUCLEOTIDE SEQUENCE [LARGE SCALE GENOMIC DNA]</scope>
    <source>
        <strain evidence="2">cv. Da-Ae</strain>
        <tissue evidence="1">Seedling</tissue>
    </source>
</reference>
<evidence type="ECO:0000313" key="2">
    <source>
        <dbReference type="Proteomes" id="UP000824890"/>
    </source>
</evidence>
<evidence type="ECO:0000313" key="1">
    <source>
        <dbReference type="EMBL" id="KAH0913762.1"/>
    </source>
</evidence>
<sequence length="130" mass="14302">LSSPLVKRRQCVSDAVMEAFIASSDHSSLFPQPPLQERLQGLIEGAMRKLHDFVGEEEMTKKTEPRGTVNGMKIVTENGVVELGSFEIIHQSSDLVDKVNSFLSFNNCGGGESGSWMFGFRQGRRDAAVL</sequence>
<comment type="caution">
    <text evidence="1">The sequence shown here is derived from an EMBL/GenBank/DDBJ whole genome shotgun (WGS) entry which is preliminary data.</text>
</comment>
<feature type="non-terminal residue" evidence="1">
    <location>
        <position position="130"/>
    </location>
</feature>
<organism evidence="1 2">
    <name type="scientific">Brassica napus</name>
    <name type="common">Rape</name>
    <dbReference type="NCBI Taxonomy" id="3708"/>
    <lineage>
        <taxon>Eukaryota</taxon>
        <taxon>Viridiplantae</taxon>
        <taxon>Streptophyta</taxon>
        <taxon>Embryophyta</taxon>
        <taxon>Tracheophyta</taxon>
        <taxon>Spermatophyta</taxon>
        <taxon>Magnoliopsida</taxon>
        <taxon>eudicotyledons</taxon>
        <taxon>Gunneridae</taxon>
        <taxon>Pentapetalae</taxon>
        <taxon>rosids</taxon>
        <taxon>malvids</taxon>
        <taxon>Brassicales</taxon>
        <taxon>Brassicaceae</taxon>
        <taxon>Brassiceae</taxon>
        <taxon>Brassica</taxon>
    </lineage>
</organism>
<keyword evidence="2" id="KW-1185">Reference proteome</keyword>
<dbReference type="EMBL" id="JAGKQM010000008">
    <property type="protein sequence ID" value="KAH0913762.1"/>
    <property type="molecule type" value="Genomic_DNA"/>
</dbReference>
<gene>
    <name evidence="1" type="ORF">HID58_028208</name>
</gene>
<proteinExistence type="predicted"/>
<feature type="non-terminal residue" evidence="1">
    <location>
        <position position="1"/>
    </location>
</feature>
<protein>
    <submittedName>
        <fullName evidence="1">Uncharacterized protein</fullName>
    </submittedName>
</protein>
<name>A0ABQ8CAJ3_BRANA</name>
<accession>A0ABQ8CAJ3</accession>